<comment type="subcellular location">
    <subcellularLocation>
        <location evidence="1">Membrane</location>
        <topology evidence="1">Multi-pass membrane protein</topology>
    </subcellularLocation>
</comment>
<dbReference type="Gene3D" id="1.20.120.1630">
    <property type="match status" value="1"/>
</dbReference>
<feature type="transmembrane region" description="Helical" evidence="5">
    <location>
        <begin position="65"/>
        <end position="86"/>
    </location>
</feature>
<dbReference type="EMBL" id="JBHTBY010000006">
    <property type="protein sequence ID" value="MFC7320650.1"/>
    <property type="molecule type" value="Genomic_DNA"/>
</dbReference>
<dbReference type="Pfam" id="PF04140">
    <property type="entry name" value="ICMT"/>
    <property type="match status" value="1"/>
</dbReference>
<keyword evidence="3 5" id="KW-1133">Transmembrane helix</keyword>
<dbReference type="InterPro" id="IPR007269">
    <property type="entry name" value="ICMT_MeTrfase"/>
</dbReference>
<dbReference type="GO" id="GO:0008168">
    <property type="term" value="F:methyltransferase activity"/>
    <property type="evidence" value="ECO:0007669"/>
    <property type="project" value="UniProtKB-KW"/>
</dbReference>
<evidence type="ECO:0000256" key="1">
    <source>
        <dbReference type="ARBA" id="ARBA00004141"/>
    </source>
</evidence>
<comment type="caution">
    <text evidence="6">The sequence shown here is derived from an EMBL/GenBank/DDBJ whole genome shotgun (WGS) entry which is preliminary data.</text>
</comment>
<dbReference type="InterPro" id="IPR052527">
    <property type="entry name" value="Metal_cation-efflux_comp"/>
</dbReference>
<keyword evidence="4 5" id="KW-0472">Membrane</keyword>
<dbReference type="GO" id="GO:0032259">
    <property type="term" value="P:methylation"/>
    <property type="evidence" value="ECO:0007669"/>
    <property type="project" value="UniProtKB-KW"/>
</dbReference>
<keyword evidence="7" id="KW-1185">Reference proteome</keyword>
<evidence type="ECO:0000256" key="3">
    <source>
        <dbReference type="ARBA" id="ARBA00022989"/>
    </source>
</evidence>
<evidence type="ECO:0000256" key="5">
    <source>
        <dbReference type="SAM" id="Phobius"/>
    </source>
</evidence>
<dbReference type="Proteomes" id="UP001596494">
    <property type="component" value="Unassembled WGS sequence"/>
</dbReference>
<keyword evidence="6" id="KW-0489">Methyltransferase</keyword>
<accession>A0ABW2K3C8</accession>
<name>A0ABW2K3C8_9BACI</name>
<keyword evidence="6" id="KW-0808">Transferase</keyword>
<dbReference type="PANTHER" id="PTHR43847:SF1">
    <property type="entry name" value="BLL3993 PROTEIN"/>
    <property type="match status" value="1"/>
</dbReference>
<dbReference type="PANTHER" id="PTHR43847">
    <property type="entry name" value="BLL3993 PROTEIN"/>
    <property type="match status" value="1"/>
</dbReference>
<evidence type="ECO:0000313" key="7">
    <source>
        <dbReference type="Proteomes" id="UP001596494"/>
    </source>
</evidence>
<organism evidence="6 7">
    <name type="scientific">Halobacillus campisalis</name>
    <dbReference type="NCBI Taxonomy" id="435909"/>
    <lineage>
        <taxon>Bacteria</taxon>
        <taxon>Bacillati</taxon>
        <taxon>Bacillota</taxon>
        <taxon>Bacilli</taxon>
        <taxon>Bacillales</taxon>
        <taxon>Bacillaceae</taxon>
        <taxon>Halobacillus</taxon>
    </lineage>
</organism>
<reference evidence="7" key="1">
    <citation type="journal article" date="2019" name="Int. J. Syst. Evol. Microbiol.">
        <title>The Global Catalogue of Microorganisms (GCM) 10K type strain sequencing project: providing services to taxonomists for standard genome sequencing and annotation.</title>
        <authorList>
            <consortium name="The Broad Institute Genomics Platform"/>
            <consortium name="The Broad Institute Genome Sequencing Center for Infectious Disease"/>
            <person name="Wu L."/>
            <person name="Ma J."/>
        </authorList>
    </citation>
    <scope>NUCLEOTIDE SEQUENCE [LARGE SCALE GENOMIC DNA]</scope>
    <source>
        <strain evidence="7">CCUG 73951</strain>
    </source>
</reference>
<sequence>MWLFIFLVIQRVAELIVAHSNKKWMFSRGGVEVESRHYFLFIVLHVSFFSILLFEWFYFRGTDMWLSPVLIVTFVLLQILRIWCILSLGRRWNTKIIVIPNEHLVERGPYRYIKHPNYIIVFLELLIIPLLFQAYFTAIVFPLLHLLVLTVRIPAEERALEGEF</sequence>
<evidence type="ECO:0000256" key="4">
    <source>
        <dbReference type="ARBA" id="ARBA00023136"/>
    </source>
</evidence>
<proteinExistence type="predicted"/>
<evidence type="ECO:0000313" key="6">
    <source>
        <dbReference type="EMBL" id="MFC7320650.1"/>
    </source>
</evidence>
<feature type="transmembrane region" description="Helical" evidence="5">
    <location>
        <begin position="118"/>
        <end position="144"/>
    </location>
</feature>
<dbReference type="RefSeq" id="WP_289214272.1">
    <property type="nucleotide sequence ID" value="NZ_JAPVRC010000001.1"/>
</dbReference>
<protein>
    <submittedName>
        <fullName evidence="6">Isoprenylcysteine carboxyl methyltransferase family protein</fullName>
    </submittedName>
</protein>
<feature type="transmembrane region" description="Helical" evidence="5">
    <location>
        <begin position="38"/>
        <end position="59"/>
    </location>
</feature>
<evidence type="ECO:0000256" key="2">
    <source>
        <dbReference type="ARBA" id="ARBA00022692"/>
    </source>
</evidence>
<keyword evidence="2 5" id="KW-0812">Transmembrane</keyword>
<gene>
    <name evidence="6" type="ORF">ACFQMN_07130</name>
</gene>